<evidence type="ECO:0008006" key="4">
    <source>
        <dbReference type="Google" id="ProtNLM"/>
    </source>
</evidence>
<feature type="compositionally biased region" description="Polar residues" evidence="1">
    <location>
        <begin position="251"/>
        <end position="262"/>
    </location>
</feature>
<dbReference type="GeneTree" id="ENSGT00940000157099"/>
<reference evidence="2" key="3">
    <citation type="submission" date="2025-09" db="UniProtKB">
        <authorList>
            <consortium name="Ensembl"/>
        </authorList>
    </citation>
    <scope>IDENTIFICATION</scope>
</reference>
<feature type="compositionally biased region" description="Basic and acidic residues" evidence="1">
    <location>
        <begin position="426"/>
        <end position="448"/>
    </location>
</feature>
<reference evidence="2 3" key="1">
    <citation type="journal article" date="2014" name="Nat. Genet.">
        <title>Whole-genome sequence of a flatfish provides insights into ZW sex chromosome evolution and adaptation to a benthic lifestyle.</title>
        <authorList>
            <person name="Chen S."/>
            <person name="Zhang G."/>
            <person name="Shao C."/>
            <person name="Huang Q."/>
            <person name="Liu G."/>
            <person name="Zhang P."/>
            <person name="Song W."/>
            <person name="An N."/>
            <person name="Chalopin D."/>
            <person name="Volff J.N."/>
            <person name="Hong Y."/>
            <person name="Li Q."/>
            <person name="Sha Z."/>
            <person name="Zhou H."/>
            <person name="Xie M."/>
            <person name="Yu Q."/>
            <person name="Liu Y."/>
            <person name="Xiang H."/>
            <person name="Wang N."/>
            <person name="Wu K."/>
            <person name="Yang C."/>
            <person name="Zhou Q."/>
            <person name="Liao X."/>
            <person name="Yang L."/>
            <person name="Hu Q."/>
            <person name="Zhang J."/>
            <person name="Meng L."/>
            <person name="Jin L."/>
            <person name="Tian Y."/>
            <person name="Lian J."/>
            <person name="Yang J."/>
            <person name="Miao G."/>
            <person name="Liu S."/>
            <person name="Liang Z."/>
            <person name="Yan F."/>
            <person name="Li Y."/>
            <person name="Sun B."/>
            <person name="Zhang H."/>
            <person name="Zhang J."/>
            <person name="Zhu Y."/>
            <person name="Du M."/>
            <person name="Zhao Y."/>
            <person name="Schartl M."/>
            <person name="Tang Q."/>
            <person name="Wang J."/>
        </authorList>
    </citation>
    <scope>NUCLEOTIDE SEQUENCE</scope>
</reference>
<proteinExistence type="predicted"/>
<feature type="compositionally biased region" description="Basic and acidic residues" evidence="1">
    <location>
        <begin position="263"/>
        <end position="272"/>
    </location>
</feature>
<dbReference type="OMA" id="CERAPRI"/>
<feature type="compositionally biased region" description="Polar residues" evidence="1">
    <location>
        <begin position="307"/>
        <end position="330"/>
    </location>
</feature>
<feature type="region of interest" description="Disordered" evidence="1">
    <location>
        <begin position="701"/>
        <end position="760"/>
    </location>
</feature>
<feature type="compositionally biased region" description="Low complexity" evidence="1">
    <location>
        <begin position="745"/>
        <end position="757"/>
    </location>
</feature>
<feature type="compositionally biased region" description="Basic and acidic residues" evidence="1">
    <location>
        <begin position="390"/>
        <end position="410"/>
    </location>
</feature>
<feature type="region of interest" description="Disordered" evidence="1">
    <location>
        <begin position="776"/>
        <end position="860"/>
    </location>
</feature>
<evidence type="ECO:0000313" key="2">
    <source>
        <dbReference type="Ensembl" id="ENSCSEP00000029850.1"/>
    </source>
</evidence>
<feature type="compositionally biased region" description="Gly residues" evidence="1">
    <location>
        <begin position="332"/>
        <end position="345"/>
    </location>
</feature>
<dbReference type="Proteomes" id="UP000265120">
    <property type="component" value="Chromosome 17"/>
</dbReference>
<dbReference type="PANTHER" id="PTHR12505">
    <property type="entry name" value="PHD FINGER TRANSCRIPTION FACTOR"/>
    <property type="match status" value="1"/>
</dbReference>
<evidence type="ECO:0000313" key="3">
    <source>
        <dbReference type="Proteomes" id="UP000265120"/>
    </source>
</evidence>
<sequence length="1353" mass="148915">MDGRDFGPPRSVHVPPPLLAGIAMESHRLGAAAAGGGGPPPPRHLGAGHPPSLYSSPYMSLGHLDPPSLSQHPLYDSHKGQFFSPDVRKKRKMAAYLSLFYKTDRAGREEDGSSRPHHNHNSNHNSNSQSDRLRKSDSAAASVGGLHLSYGLPRGLQPSVLPHPCTPRDSFREQRVSAPTYVPSVEVYDEQVGPIQIASQARDKYREREREFPERSLPDHPRLSQTGDLSNQREEGSVICSNGSVGRRSQDVSYCSSQSRFSPESRDISKHSMRLSVERAGVEPKWNNISPLANYATSHMAALAMSHSPQTTHRSVANAHSHNHSPQTHTGSGPGSSGGDGGGGSEPPEVSAMQSLIKYSGNFAAEGPGSSRHATDGRVPFGGLGSIVMDAEREKERERERERDRDRERLAVGLSGPGSLRVPPALKREQERPDSARSFGREGEGEVRHPPVGIAVAVARQRDSGSSVSPFDFFFFSFKSSFYLTDEERVEERAHHRDDRLLASRLEREQEKVLREPKELADYTQMHPAPLSGGLTPSMMTPSLMTPNLMVTGSGRWPPDPSTLTSHPWMPRPGAPPVWLSSSPYSLGPSSLHQTLPPGYPPSLPGSLPPSYQFARDPQSGQLIVIPTEHLPHYGGDVLERGPPVWSSVYGTSSSLQHAAQLQLLSQHQMLRQQELLMIQQHAAQVLELQRNAQLVERLKASEHRSEMEDKADKRNTEPKPRPSSISSPSPSPVLHPRKPPPHSRSPTPSTSSRTLLPPLPSAVTTLKSEEGGQRVLVPSPVPLPHPPSPPNADLALHHRSSPSAVPEPSAHLHSRLIERDVKAQKPEPSKTGCFLKQEPDVERSPPNIRQEPRPPLCQSCSPIGATQDRHIDEEAPKPQPLPLYVPSLLPHQDEKLEDVKEDEKEAGQIKMEVLSYSCQAAFPLPPPLTEAEAKPQDIKEAERTPYSPCITAEPHCQESDRSHSDLLERTASSVCEQERHHDTPRDSHTPSQKEISAETQVSPAVMSNSPLPLVTHAEDPMMGLFTLLTACEMANQSRSETPPAPILLPQVEILAAGADCSSAGSLEMVALEGMALLAQMTPRDAGRMEAPGAIKEQSHINLPRTLDPNKKYSWRQRKEEPLYGKMSDILDAVEVEYRVQLAEIQKTYKERQRELSKLQRRRDKLLSKRVQYSDDSENGEGQRKRFRLSREEEATETGSGGVMQKKKKKKKKSWIDQELSSSHPLEALKAKRSHMCEQEQLASDLDRALSLSQLSSLGVSCKLTSNPKSEKSKVKTAESRNKERAVHSSSVKGGKHKTAAKAAVSETVPKVKGQKKTSLFSPVRSEFSSCSNSEYLKSHLCPDGHRTLVKGH</sequence>
<organism evidence="2 3">
    <name type="scientific">Cynoglossus semilaevis</name>
    <name type="common">Tongue sole</name>
    <dbReference type="NCBI Taxonomy" id="244447"/>
    <lineage>
        <taxon>Eukaryota</taxon>
        <taxon>Metazoa</taxon>
        <taxon>Chordata</taxon>
        <taxon>Craniata</taxon>
        <taxon>Vertebrata</taxon>
        <taxon>Euteleostomi</taxon>
        <taxon>Actinopterygii</taxon>
        <taxon>Neopterygii</taxon>
        <taxon>Teleostei</taxon>
        <taxon>Neoteleostei</taxon>
        <taxon>Acanthomorphata</taxon>
        <taxon>Carangaria</taxon>
        <taxon>Pleuronectiformes</taxon>
        <taxon>Pleuronectoidei</taxon>
        <taxon>Cynoglossidae</taxon>
        <taxon>Cynoglossinae</taxon>
        <taxon>Cynoglossus</taxon>
    </lineage>
</organism>
<accession>A0A3P8WYR4</accession>
<protein>
    <recommendedName>
        <fullName evidence="4">BAH domain-containing protein</fullName>
    </recommendedName>
</protein>
<feature type="region of interest" description="Disordered" evidence="1">
    <location>
        <begin position="1167"/>
        <end position="1219"/>
    </location>
</feature>
<dbReference type="Ensembl" id="ENSCSET00000030251.1">
    <property type="protein sequence ID" value="ENSCSEP00000029850.1"/>
    <property type="gene ID" value="ENSCSEG00000019119.1"/>
</dbReference>
<feature type="compositionally biased region" description="Basic and acidic residues" evidence="1">
    <location>
        <begin position="701"/>
        <end position="721"/>
    </location>
</feature>
<dbReference type="PANTHER" id="PTHR12505:SF21">
    <property type="entry name" value="TRINUCLEOTIDE REPEAT-CONTAINING GENE 18 PROTEIN"/>
    <property type="match status" value="1"/>
</dbReference>
<feature type="region of interest" description="Disordered" evidence="1">
    <location>
        <begin position="198"/>
        <end position="272"/>
    </location>
</feature>
<reference evidence="2" key="2">
    <citation type="submission" date="2025-08" db="UniProtKB">
        <authorList>
            <consortium name="Ensembl"/>
        </authorList>
    </citation>
    <scope>IDENTIFICATION</scope>
</reference>
<feature type="region of interest" description="Disordered" evidence="1">
    <location>
        <begin position="950"/>
        <end position="1007"/>
    </location>
</feature>
<feature type="compositionally biased region" description="Pro residues" evidence="1">
    <location>
        <begin position="780"/>
        <end position="791"/>
    </location>
</feature>
<feature type="compositionally biased region" description="Basic and acidic residues" evidence="1">
    <location>
        <begin position="1269"/>
        <end position="1287"/>
    </location>
</feature>
<keyword evidence="3" id="KW-1185">Reference proteome</keyword>
<feature type="region of interest" description="Disordered" evidence="1">
    <location>
        <begin position="362"/>
        <end position="448"/>
    </location>
</feature>
<feature type="region of interest" description="Disordered" evidence="1">
    <location>
        <begin position="30"/>
        <end position="52"/>
    </location>
</feature>
<feature type="compositionally biased region" description="Basic and acidic residues" evidence="1">
    <location>
        <begin position="816"/>
        <end position="829"/>
    </location>
</feature>
<feature type="region of interest" description="Disordered" evidence="1">
    <location>
        <begin position="1264"/>
        <end position="1319"/>
    </location>
</feature>
<feature type="compositionally biased region" description="Polar residues" evidence="1">
    <location>
        <begin position="990"/>
        <end position="1007"/>
    </location>
</feature>
<evidence type="ECO:0000256" key="1">
    <source>
        <dbReference type="SAM" id="MobiDB-lite"/>
    </source>
</evidence>
<feature type="region of interest" description="Disordered" evidence="1">
    <location>
        <begin position="305"/>
        <end position="350"/>
    </location>
</feature>
<dbReference type="InterPro" id="IPR052429">
    <property type="entry name" value="BAH_domain_protein"/>
</dbReference>
<feature type="compositionally biased region" description="Basic and acidic residues" evidence="1">
    <location>
        <begin position="201"/>
        <end position="222"/>
    </location>
</feature>
<feature type="compositionally biased region" description="Basic and acidic residues" evidence="1">
    <location>
        <begin position="1181"/>
        <end position="1193"/>
    </location>
</feature>
<feature type="compositionally biased region" description="Basic and acidic residues" evidence="1">
    <location>
        <begin position="977"/>
        <end position="989"/>
    </location>
</feature>
<feature type="region of interest" description="Disordered" evidence="1">
    <location>
        <begin position="106"/>
        <end position="140"/>
    </location>
</feature>
<name>A0A3P8WYR4_CYNSE</name>
<feature type="compositionally biased region" description="Basic and acidic residues" evidence="1">
    <location>
        <begin position="956"/>
        <end position="969"/>
    </location>
</feature>